<dbReference type="RefSeq" id="WP_121121601.1">
    <property type="nucleotide sequence ID" value="NZ_CP016604.1"/>
</dbReference>
<protein>
    <submittedName>
        <fullName evidence="1">Uncharacterized protein</fullName>
    </submittedName>
</protein>
<dbReference type="AlphaFoldDB" id="A0A420XJ82"/>
<gene>
    <name evidence="1" type="ORF">DES31_0475</name>
</gene>
<reference evidence="1 2" key="1">
    <citation type="submission" date="2018-10" db="EMBL/GenBank/DDBJ databases">
        <title>Genomic Encyclopedia of Type Strains, Phase IV (KMG-IV): sequencing the most valuable type-strain genomes for metagenomic binning, comparative biology and taxonomic classification.</title>
        <authorList>
            <person name="Goeker M."/>
        </authorList>
    </citation>
    <scope>NUCLEOTIDE SEQUENCE [LARGE SCALE GENOMIC DNA]</scope>
    <source>
        <strain evidence="1 2">DSM 23800</strain>
    </source>
</reference>
<proteinExistence type="predicted"/>
<sequence length="102" mass="11901">MHIQYITFDTFDKKPTKEDILKALSDGEDEWFDSFVAEVGFDSGAIAKEILEDQYAAWEMYQEDESIYIVVINPNKEDEYHVHRVSVGYVMCASSKFIEIYN</sequence>
<dbReference type="EMBL" id="RBJC01000004">
    <property type="protein sequence ID" value="RKR77150.1"/>
    <property type="molecule type" value="Genomic_DNA"/>
</dbReference>
<name>A0A420XJ82_9PAST</name>
<keyword evidence="2" id="KW-1185">Reference proteome</keyword>
<evidence type="ECO:0000313" key="2">
    <source>
        <dbReference type="Proteomes" id="UP000280099"/>
    </source>
</evidence>
<accession>A0A420XJ82</accession>
<dbReference type="Proteomes" id="UP000280099">
    <property type="component" value="Unassembled WGS sequence"/>
</dbReference>
<comment type="caution">
    <text evidence="1">The sequence shown here is derived from an EMBL/GenBank/DDBJ whole genome shotgun (WGS) entry which is preliminary data.</text>
</comment>
<organism evidence="1 2">
    <name type="scientific">Otariodibacter oris</name>
    <dbReference type="NCBI Taxonomy" id="1032623"/>
    <lineage>
        <taxon>Bacteria</taxon>
        <taxon>Pseudomonadati</taxon>
        <taxon>Pseudomonadota</taxon>
        <taxon>Gammaproteobacteria</taxon>
        <taxon>Pasteurellales</taxon>
        <taxon>Pasteurellaceae</taxon>
        <taxon>Otariodibacter</taxon>
    </lineage>
</organism>
<evidence type="ECO:0000313" key="1">
    <source>
        <dbReference type="EMBL" id="RKR77150.1"/>
    </source>
</evidence>